<sequence>MLTPNLWTEVGLCNDALGTVHHVIYAEGNVSAGLTYVALTRVRTISNLVIEPMSYEVPYENFQLQIQNLRRGKINQFQ</sequence>
<comment type="caution">
    <text evidence="1">The sequence shown here is derived from an EMBL/GenBank/DDBJ whole genome shotgun (WGS) entry which is preliminary data.</text>
</comment>
<reference evidence="1 2" key="1">
    <citation type="submission" date="2022-05" db="EMBL/GenBank/DDBJ databases">
        <authorList>
            <consortium name="Genoscope - CEA"/>
            <person name="William W."/>
        </authorList>
    </citation>
    <scope>NUCLEOTIDE SEQUENCE [LARGE SCALE GENOMIC DNA]</scope>
</reference>
<gene>
    <name evidence="1" type="ORF">PEVE_00027637</name>
</gene>
<proteinExistence type="predicted"/>
<evidence type="ECO:0000313" key="1">
    <source>
        <dbReference type="EMBL" id="CAH3025936.1"/>
    </source>
</evidence>
<dbReference type="Proteomes" id="UP001159427">
    <property type="component" value="Unassembled WGS sequence"/>
</dbReference>
<evidence type="ECO:0000313" key="2">
    <source>
        <dbReference type="Proteomes" id="UP001159427"/>
    </source>
</evidence>
<name>A0ABN8M8L6_9CNID</name>
<dbReference type="EMBL" id="CALNXI010000380">
    <property type="protein sequence ID" value="CAH3025936.1"/>
    <property type="molecule type" value="Genomic_DNA"/>
</dbReference>
<protein>
    <submittedName>
        <fullName evidence="1">Uncharacterized protein</fullName>
    </submittedName>
</protein>
<keyword evidence="2" id="KW-1185">Reference proteome</keyword>
<accession>A0ABN8M8L6</accession>
<organism evidence="1 2">
    <name type="scientific">Porites evermanni</name>
    <dbReference type="NCBI Taxonomy" id="104178"/>
    <lineage>
        <taxon>Eukaryota</taxon>
        <taxon>Metazoa</taxon>
        <taxon>Cnidaria</taxon>
        <taxon>Anthozoa</taxon>
        <taxon>Hexacorallia</taxon>
        <taxon>Scleractinia</taxon>
        <taxon>Fungiina</taxon>
        <taxon>Poritidae</taxon>
        <taxon>Porites</taxon>
    </lineage>
</organism>